<gene>
    <name evidence="1" type="ORF">OC940_05725</name>
</gene>
<dbReference type="Proteomes" id="UP001139955">
    <property type="component" value="Unassembled WGS sequence"/>
</dbReference>
<reference evidence="1" key="1">
    <citation type="submission" date="2022-09" db="EMBL/GenBank/DDBJ databases">
        <authorList>
            <person name="Cesa-Luna C."/>
            <person name="Girard L."/>
            <person name="Lood C."/>
            <person name="Hofte M."/>
            <person name="De Mot R."/>
        </authorList>
    </citation>
    <scope>NUCLEOTIDE SEQUENCE</scope>
    <source>
        <strain evidence="1">B1M3-32</strain>
    </source>
</reference>
<organism evidence="1 2">
    <name type="scientific">Pseudomonas koreensis</name>
    <dbReference type="NCBI Taxonomy" id="198620"/>
    <lineage>
        <taxon>Bacteria</taxon>
        <taxon>Pseudomonadati</taxon>
        <taxon>Pseudomonadota</taxon>
        <taxon>Gammaproteobacteria</taxon>
        <taxon>Pseudomonadales</taxon>
        <taxon>Pseudomonadaceae</taxon>
        <taxon>Pseudomonas</taxon>
    </lineage>
</organism>
<comment type="caution">
    <text evidence="1">The sequence shown here is derived from an EMBL/GenBank/DDBJ whole genome shotgun (WGS) entry which is preliminary data.</text>
</comment>
<reference evidence="1" key="2">
    <citation type="journal article" date="2023" name="mSystems">
        <title>Charting the Lipopeptidome of Nonpathogenic Pseudomonas.</title>
        <authorList>
            <person name="Cesa-Luna C."/>
            <person name="Geudens N."/>
            <person name="Girard L."/>
            <person name="De Roo V."/>
            <person name="Maklad H.R."/>
            <person name="Martins J.C."/>
            <person name="Hofte M."/>
            <person name="De Mot R."/>
        </authorList>
    </citation>
    <scope>NUCLEOTIDE SEQUENCE</scope>
    <source>
        <strain evidence="1">B1M3-32</strain>
    </source>
</reference>
<dbReference type="RefSeq" id="WP_301621271.1">
    <property type="nucleotide sequence ID" value="NZ_JAOSKY010000002.1"/>
</dbReference>
<evidence type="ECO:0000313" key="1">
    <source>
        <dbReference type="EMBL" id="MCU7247295.1"/>
    </source>
</evidence>
<accession>A0A9X3BA97</accession>
<protein>
    <submittedName>
        <fullName evidence="1">TIGR03749 family integrating conjugative element protein</fullName>
    </submittedName>
</protein>
<proteinExistence type="predicted"/>
<name>A0A9X3BA97_9PSED</name>
<dbReference type="NCBIfam" id="TIGR03749">
    <property type="entry name" value="conj_TIGR03749"/>
    <property type="match status" value="1"/>
</dbReference>
<dbReference type="Pfam" id="PF11920">
    <property type="entry name" value="DUF3438"/>
    <property type="match status" value="1"/>
</dbReference>
<dbReference type="EMBL" id="JAOSKY010000002">
    <property type="protein sequence ID" value="MCU7247295.1"/>
    <property type="molecule type" value="Genomic_DNA"/>
</dbReference>
<sequence length="295" mass="32356">MKRPLIAAIVALPLALYLSTSHAVQIMRWERLPLTIPLLVGQERVIFIDRNVRIGVPSSVSDRLRIQSAAGTVYLRANEPIEPTRLQLQDAVTGELILLDIAADSAGPEQVQLEDIRIVEERVRNQRSQLVASQDVKASKAQPPLTPVPVVLTRYAAQNLFAPLRTVEALQGVRRVNVAADLSLDLLMPSVPVDAKALAAWRLDDYWVTAVRLTNRTSATVDLDPRVLLGDFVAATFQHHYLGARGMPTDTSVVYLTTRGQGLGQSLLPTISPVDATLNVPPVNRAVTREADHEK</sequence>
<evidence type="ECO:0000313" key="2">
    <source>
        <dbReference type="Proteomes" id="UP001139955"/>
    </source>
</evidence>
<keyword evidence="2" id="KW-1185">Reference proteome</keyword>
<dbReference type="AlphaFoldDB" id="A0A9X3BA97"/>
<dbReference type="InterPro" id="IPR021844">
    <property type="entry name" value="Integr_conj_element_PFL4704"/>
</dbReference>